<accession>A0A9Q1GP73</accession>
<protein>
    <submittedName>
        <fullName evidence="1">Uncharacterized protein</fullName>
    </submittedName>
</protein>
<comment type="caution">
    <text evidence="1">The sequence shown here is derived from an EMBL/GenBank/DDBJ whole genome shotgun (WGS) entry which is preliminary data.</text>
</comment>
<dbReference type="Proteomes" id="UP001153076">
    <property type="component" value="Unassembled WGS sequence"/>
</dbReference>
<proteinExistence type="predicted"/>
<reference evidence="1" key="1">
    <citation type="submission" date="2022-04" db="EMBL/GenBank/DDBJ databases">
        <title>Carnegiea gigantea Genome sequencing and assembly v2.</title>
        <authorList>
            <person name="Copetti D."/>
            <person name="Sanderson M.J."/>
            <person name="Burquez A."/>
            <person name="Wojciechowski M.F."/>
        </authorList>
    </citation>
    <scope>NUCLEOTIDE SEQUENCE</scope>
    <source>
        <strain evidence="1">SGP5-SGP5p</strain>
        <tissue evidence="1">Aerial part</tissue>
    </source>
</reference>
<sequence length="158" mass="17909">MQTQPGHAHQRVKVSGRANHEGVLYKLHIMFPWSFNLSFIKRGRTWRHKGTDNRIWQAYNMPTQNQEVSYPKKGNSWIFQVIFVVVDAPMAPNVMLGPVVAPYLILIQFELDNGKASLKPQNLPAKKIGKQAITEALVGISSALRCDSRTWKKSPKAD</sequence>
<gene>
    <name evidence="1" type="ORF">Cgig2_032213</name>
</gene>
<name>A0A9Q1GP73_9CARY</name>
<evidence type="ECO:0000313" key="2">
    <source>
        <dbReference type="Proteomes" id="UP001153076"/>
    </source>
</evidence>
<keyword evidence="2" id="KW-1185">Reference proteome</keyword>
<evidence type="ECO:0000313" key="1">
    <source>
        <dbReference type="EMBL" id="KAJ8424346.1"/>
    </source>
</evidence>
<dbReference type="AlphaFoldDB" id="A0A9Q1GP73"/>
<dbReference type="EMBL" id="JAKOGI010001704">
    <property type="protein sequence ID" value="KAJ8424346.1"/>
    <property type="molecule type" value="Genomic_DNA"/>
</dbReference>
<organism evidence="1 2">
    <name type="scientific">Carnegiea gigantea</name>
    <dbReference type="NCBI Taxonomy" id="171969"/>
    <lineage>
        <taxon>Eukaryota</taxon>
        <taxon>Viridiplantae</taxon>
        <taxon>Streptophyta</taxon>
        <taxon>Embryophyta</taxon>
        <taxon>Tracheophyta</taxon>
        <taxon>Spermatophyta</taxon>
        <taxon>Magnoliopsida</taxon>
        <taxon>eudicotyledons</taxon>
        <taxon>Gunneridae</taxon>
        <taxon>Pentapetalae</taxon>
        <taxon>Caryophyllales</taxon>
        <taxon>Cactineae</taxon>
        <taxon>Cactaceae</taxon>
        <taxon>Cactoideae</taxon>
        <taxon>Echinocereeae</taxon>
        <taxon>Carnegiea</taxon>
    </lineage>
</organism>